<dbReference type="AlphaFoldDB" id="A0AAN6X4D3"/>
<dbReference type="Gene3D" id="2.30.31.10">
    <property type="entry name" value="Transcriptional Coactivator Pc4, Chain A"/>
    <property type="match status" value="1"/>
</dbReference>
<reference evidence="9" key="1">
    <citation type="journal article" date="2023" name="Mol. Phylogenet. Evol.">
        <title>Genome-scale phylogeny and comparative genomics of the fungal order Sordariales.</title>
        <authorList>
            <person name="Hensen N."/>
            <person name="Bonometti L."/>
            <person name="Westerberg I."/>
            <person name="Brannstrom I.O."/>
            <person name="Guillou S."/>
            <person name="Cros-Aarteil S."/>
            <person name="Calhoun S."/>
            <person name="Haridas S."/>
            <person name="Kuo A."/>
            <person name="Mondo S."/>
            <person name="Pangilinan J."/>
            <person name="Riley R."/>
            <person name="LaButti K."/>
            <person name="Andreopoulos B."/>
            <person name="Lipzen A."/>
            <person name="Chen C."/>
            <person name="Yan M."/>
            <person name="Daum C."/>
            <person name="Ng V."/>
            <person name="Clum A."/>
            <person name="Steindorff A."/>
            <person name="Ohm R.A."/>
            <person name="Martin F."/>
            <person name="Silar P."/>
            <person name="Natvig D.O."/>
            <person name="Lalanne C."/>
            <person name="Gautier V."/>
            <person name="Ament-Velasquez S.L."/>
            <person name="Kruys A."/>
            <person name="Hutchinson M.I."/>
            <person name="Powell A.J."/>
            <person name="Barry K."/>
            <person name="Miller A.N."/>
            <person name="Grigoriev I.V."/>
            <person name="Debuchy R."/>
            <person name="Gladieux P."/>
            <person name="Hiltunen Thoren M."/>
            <person name="Johannesson H."/>
        </authorList>
    </citation>
    <scope>NUCLEOTIDE SEQUENCE</scope>
    <source>
        <strain evidence="9">PSN309</strain>
    </source>
</reference>
<comment type="caution">
    <text evidence="9">The sequence shown here is derived from an EMBL/GenBank/DDBJ whole genome shotgun (WGS) entry which is preliminary data.</text>
</comment>
<evidence type="ECO:0000256" key="4">
    <source>
        <dbReference type="ARBA" id="ARBA00023125"/>
    </source>
</evidence>
<dbReference type="GO" id="GO:0005634">
    <property type="term" value="C:nucleus"/>
    <property type="evidence" value="ECO:0007669"/>
    <property type="project" value="UniProtKB-SubCell"/>
</dbReference>
<accession>A0AAN6X4D3</accession>
<feature type="compositionally biased region" description="Low complexity" evidence="7">
    <location>
        <begin position="32"/>
        <end position="47"/>
    </location>
</feature>
<evidence type="ECO:0000256" key="2">
    <source>
        <dbReference type="ARBA" id="ARBA00009001"/>
    </source>
</evidence>
<feature type="region of interest" description="Disordered" evidence="7">
    <location>
        <begin position="123"/>
        <end position="171"/>
    </location>
</feature>
<evidence type="ECO:0000256" key="3">
    <source>
        <dbReference type="ARBA" id="ARBA00023015"/>
    </source>
</evidence>
<dbReference type="Pfam" id="PF02229">
    <property type="entry name" value="PC4"/>
    <property type="match status" value="1"/>
</dbReference>
<protein>
    <submittedName>
        <fullName evidence="9">RNA polymerase II transcriptional coactivator</fullName>
    </submittedName>
</protein>
<feature type="domain" description="Transcriptional coactivator p15 (PC4) C-terminal" evidence="8">
    <location>
        <begin position="56"/>
        <end position="107"/>
    </location>
</feature>
<keyword evidence="4" id="KW-0238">DNA-binding</keyword>
<feature type="region of interest" description="Disordered" evidence="7">
    <location>
        <begin position="1"/>
        <end position="50"/>
    </location>
</feature>
<evidence type="ECO:0000256" key="6">
    <source>
        <dbReference type="ARBA" id="ARBA00023242"/>
    </source>
</evidence>
<evidence type="ECO:0000256" key="7">
    <source>
        <dbReference type="SAM" id="MobiDB-lite"/>
    </source>
</evidence>
<evidence type="ECO:0000313" key="10">
    <source>
        <dbReference type="Proteomes" id="UP001302126"/>
    </source>
</evidence>
<dbReference type="Proteomes" id="UP001302126">
    <property type="component" value="Unassembled WGS sequence"/>
</dbReference>
<name>A0AAN6X4D3_9PEZI</name>
<comment type="subcellular location">
    <subcellularLocation>
        <location evidence="1">Nucleus</location>
    </subcellularLocation>
</comment>
<dbReference type="EMBL" id="MU864360">
    <property type="protein sequence ID" value="KAK4191172.1"/>
    <property type="molecule type" value="Genomic_DNA"/>
</dbReference>
<comment type="similarity">
    <text evidence="2">Belongs to the transcriptional coactivator PC4 family.</text>
</comment>
<reference evidence="9" key="2">
    <citation type="submission" date="2023-05" db="EMBL/GenBank/DDBJ databases">
        <authorList>
            <consortium name="Lawrence Berkeley National Laboratory"/>
            <person name="Steindorff A."/>
            <person name="Hensen N."/>
            <person name="Bonometti L."/>
            <person name="Westerberg I."/>
            <person name="Brannstrom I.O."/>
            <person name="Guillou S."/>
            <person name="Cros-Aarteil S."/>
            <person name="Calhoun S."/>
            <person name="Haridas S."/>
            <person name="Kuo A."/>
            <person name="Mondo S."/>
            <person name="Pangilinan J."/>
            <person name="Riley R."/>
            <person name="Labutti K."/>
            <person name="Andreopoulos B."/>
            <person name="Lipzen A."/>
            <person name="Chen C."/>
            <person name="Yanf M."/>
            <person name="Daum C."/>
            <person name="Ng V."/>
            <person name="Clum A."/>
            <person name="Ohm R."/>
            <person name="Martin F."/>
            <person name="Silar P."/>
            <person name="Natvig D."/>
            <person name="Lalanne C."/>
            <person name="Gautier V."/>
            <person name="Ament-Velasquez S.L."/>
            <person name="Kruys A."/>
            <person name="Hutchinson M.I."/>
            <person name="Powell A.J."/>
            <person name="Barry K."/>
            <person name="Miller A.N."/>
            <person name="Grigoriev I.V."/>
            <person name="Debuchy R."/>
            <person name="Gladieux P."/>
            <person name="Thoren M.H."/>
            <person name="Johannesson H."/>
        </authorList>
    </citation>
    <scope>NUCLEOTIDE SEQUENCE</scope>
    <source>
        <strain evidence="9">PSN309</strain>
    </source>
</reference>
<gene>
    <name evidence="9" type="ORF">QBC35DRAFT_487489</name>
</gene>
<evidence type="ECO:0000259" key="8">
    <source>
        <dbReference type="Pfam" id="PF02229"/>
    </source>
</evidence>
<dbReference type="InterPro" id="IPR003173">
    <property type="entry name" value="PC4_C"/>
</dbReference>
<keyword evidence="3" id="KW-0805">Transcription regulation</keyword>
<keyword evidence="6" id="KW-0539">Nucleus</keyword>
<dbReference type="PANTHER" id="PTHR13215">
    <property type="entry name" value="RNA POLYMERASE II TRANSCRIPTIONAL COACTIVATOR"/>
    <property type="match status" value="1"/>
</dbReference>
<proteinExistence type="inferred from homology"/>
<keyword evidence="5" id="KW-0804">Transcription</keyword>
<feature type="compositionally biased region" description="Acidic residues" evidence="7">
    <location>
        <begin position="159"/>
        <end position="171"/>
    </location>
</feature>
<sequence length="171" mass="18402">MAGYKKRRIQASEEDSEGEPMSVAKKVKTTKPTKAASSSASKAGAKATDAEGNAYWELGNNRRIGASKFKNVTLVNIREYYTTSDGEARPGKKGISLSLDQYKAFLKVIPQLNEELRSQGLDVGDVSVSSSSSASAKKPAASVAETSSKKAKKSNIEQTSEEEEEEEEDSD</sequence>
<dbReference type="GO" id="GO:0003677">
    <property type="term" value="F:DNA binding"/>
    <property type="evidence" value="ECO:0007669"/>
    <property type="project" value="UniProtKB-KW"/>
</dbReference>
<organism evidence="9 10">
    <name type="scientific">Podospora australis</name>
    <dbReference type="NCBI Taxonomy" id="1536484"/>
    <lineage>
        <taxon>Eukaryota</taxon>
        <taxon>Fungi</taxon>
        <taxon>Dikarya</taxon>
        <taxon>Ascomycota</taxon>
        <taxon>Pezizomycotina</taxon>
        <taxon>Sordariomycetes</taxon>
        <taxon>Sordariomycetidae</taxon>
        <taxon>Sordariales</taxon>
        <taxon>Podosporaceae</taxon>
        <taxon>Podospora</taxon>
    </lineage>
</organism>
<keyword evidence="10" id="KW-1185">Reference proteome</keyword>
<feature type="compositionally biased region" description="Low complexity" evidence="7">
    <location>
        <begin position="126"/>
        <end position="144"/>
    </location>
</feature>
<evidence type="ECO:0000256" key="5">
    <source>
        <dbReference type="ARBA" id="ARBA00023163"/>
    </source>
</evidence>
<evidence type="ECO:0000313" key="9">
    <source>
        <dbReference type="EMBL" id="KAK4191172.1"/>
    </source>
</evidence>
<dbReference type="GO" id="GO:0003713">
    <property type="term" value="F:transcription coactivator activity"/>
    <property type="evidence" value="ECO:0007669"/>
    <property type="project" value="InterPro"/>
</dbReference>
<evidence type="ECO:0000256" key="1">
    <source>
        <dbReference type="ARBA" id="ARBA00004123"/>
    </source>
</evidence>
<dbReference type="GO" id="GO:0060261">
    <property type="term" value="P:positive regulation of transcription initiation by RNA polymerase II"/>
    <property type="evidence" value="ECO:0007669"/>
    <property type="project" value="InterPro"/>
</dbReference>
<dbReference type="InterPro" id="IPR009044">
    <property type="entry name" value="ssDNA-bd_transcriptional_reg"/>
</dbReference>
<dbReference type="InterPro" id="IPR045125">
    <property type="entry name" value="Sub1/Tcp4-like"/>
</dbReference>
<dbReference type="SUPFAM" id="SSF54447">
    <property type="entry name" value="ssDNA-binding transcriptional regulator domain"/>
    <property type="match status" value="1"/>
</dbReference>